<dbReference type="AlphaFoldDB" id="A0A1W2A2K7"/>
<dbReference type="PANTHER" id="PTHR10151:SF120">
    <property type="entry name" value="BIS(5'-ADENOSYL)-TRIPHOSPHATASE"/>
    <property type="match status" value="1"/>
</dbReference>
<dbReference type="RefSeq" id="WP_084450443.1">
    <property type="nucleotide sequence ID" value="NZ_FWXN01000005.1"/>
</dbReference>
<name>A0A1W2A2K7_9MICO</name>
<dbReference type="OrthoDB" id="9779267at2"/>
<sequence>MTLHDHQHSSLLPATPRLDRLLPAVATSLGVPGLAGPGDRPLRPTRRAVVVLVDGLGAALLARRGGHAPFLRRLLQDPQAAVTLDCGFPSTTATSMGTFGTGSLAGAHGLVGYEAYDPQSDTVFNELSWEEGPEPRRWQPAPTVFEAAHDAGVSVTRVGPGFFDGSGLTEAALRGGRFTAASSLAARVDATVSALRAQSRSLVYLYWGDLDKVGHVHGVGSLEWGDELEAVDAELARLAGLMPPDTTLHITADHGMVDVPLDARPDMAHDAELDAGVRHVAGEPRCLQLHVVPGAREDVLAVWRGRLGDDAVVLDADDAIARGWFGPVSDLVRPRIGDVIAAMTGPVAVVDSRRHRPELRALLGVHGSITTDEVAIPWLVLDPREH</sequence>
<gene>
    <name evidence="1" type="ORF">SAMN06296429_10522</name>
</gene>
<dbReference type="Pfam" id="PF01663">
    <property type="entry name" value="Phosphodiest"/>
    <property type="match status" value="1"/>
</dbReference>
<evidence type="ECO:0000313" key="2">
    <source>
        <dbReference type="Proteomes" id="UP000192634"/>
    </source>
</evidence>
<dbReference type="SUPFAM" id="SSF53649">
    <property type="entry name" value="Alkaline phosphatase-like"/>
    <property type="match status" value="1"/>
</dbReference>
<dbReference type="Gene3D" id="3.40.720.10">
    <property type="entry name" value="Alkaline Phosphatase, subunit A"/>
    <property type="match status" value="1"/>
</dbReference>
<evidence type="ECO:0000313" key="1">
    <source>
        <dbReference type="EMBL" id="SMC54917.1"/>
    </source>
</evidence>
<dbReference type="Proteomes" id="UP000192634">
    <property type="component" value="Unassembled WGS sequence"/>
</dbReference>
<proteinExistence type="predicted"/>
<dbReference type="InterPro" id="IPR017850">
    <property type="entry name" value="Alkaline_phosphatase_core_sf"/>
</dbReference>
<organism evidence="1 2">
    <name type="scientific">Janibacter indicus</name>
    <dbReference type="NCBI Taxonomy" id="857417"/>
    <lineage>
        <taxon>Bacteria</taxon>
        <taxon>Bacillati</taxon>
        <taxon>Actinomycetota</taxon>
        <taxon>Actinomycetes</taxon>
        <taxon>Micrococcales</taxon>
        <taxon>Intrasporangiaceae</taxon>
        <taxon>Janibacter</taxon>
    </lineage>
</organism>
<protein>
    <submittedName>
        <fullName evidence="1">Predicted pyrophosphatase or phosphodiesterase, AlkP superfamily</fullName>
    </submittedName>
</protein>
<dbReference type="GO" id="GO:0016787">
    <property type="term" value="F:hydrolase activity"/>
    <property type="evidence" value="ECO:0007669"/>
    <property type="project" value="UniProtKB-ARBA"/>
</dbReference>
<reference evidence="1 2" key="1">
    <citation type="submission" date="2017-04" db="EMBL/GenBank/DDBJ databases">
        <authorList>
            <person name="Afonso C.L."/>
            <person name="Miller P.J."/>
            <person name="Scott M.A."/>
            <person name="Spackman E."/>
            <person name="Goraichik I."/>
            <person name="Dimitrov K.M."/>
            <person name="Suarez D.L."/>
            <person name="Swayne D.E."/>
        </authorList>
    </citation>
    <scope>NUCLEOTIDE SEQUENCE [LARGE SCALE GENOMIC DNA]</scope>
    <source>
        <strain evidence="1 2">CGMCC 1.12511</strain>
    </source>
</reference>
<accession>A0A1W2A2K7</accession>
<dbReference type="EMBL" id="FWXN01000005">
    <property type="protein sequence ID" value="SMC54917.1"/>
    <property type="molecule type" value="Genomic_DNA"/>
</dbReference>
<dbReference type="PANTHER" id="PTHR10151">
    <property type="entry name" value="ECTONUCLEOTIDE PYROPHOSPHATASE/PHOSPHODIESTERASE"/>
    <property type="match status" value="1"/>
</dbReference>
<dbReference type="InterPro" id="IPR002591">
    <property type="entry name" value="Phosphodiest/P_Trfase"/>
</dbReference>